<gene>
    <name evidence="9" type="ORF">AUJ27_00750</name>
</gene>
<dbReference type="GO" id="GO:0050897">
    <property type="term" value="F:cobalt ion binding"/>
    <property type="evidence" value="ECO:0007669"/>
    <property type="project" value="TreeGrafter"/>
</dbReference>
<dbReference type="InterPro" id="IPR045861">
    <property type="entry name" value="CorA_cytoplasmic_dom"/>
</dbReference>
<keyword evidence="7 8" id="KW-0472">Membrane</keyword>
<keyword evidence="6 8" id="KW-1133">Transmembrane helix</keyword>
<comment type="subcellular location">
    <subcellularLocation>
        <location evidence="1">Cell membrane</location>
        <topology evidence="1">Multi-pass membrane protein</topology>
    </subcellularLocation>
</comment>
<dbReference type="GO" id="GO:0015095">
    <property type="term" value="F:magnesium ion transmembrane transporter activity"/>
    <property type="evidence" value="ECO:0007669"/>
    <property type="project" value="TreeGrafter"/>
</dbReference>
<feature type="transmembrane region" description="Helical" evidence="8">
    <location>
        <begin position="264"/>
        <end position="287"/>
    </location>
</feature>
<evidence type="ECO:0000256" key="8">
    <source>
        <dbReference type="SAM" id="Phobius"/>
    </source>
</evidence>
<evidence type="ECO:0000256" key="1">
    <source>
        <dbReference type="ARBA" id="ARBA00004651"/>
    </source>
</evidence>
<sequence length="323" mass="37335">MPNNFKAIAKNIQEIILDNPKIPGEKLKWIKISNAGKKEIEFLRKKYDFNLNHLRASSAKSIAQRPSISQGDNYLFLILHFPIFNAGQILAGEIDFFISQDYLITLSTENIDALNKFFNLCKKEGDSLLSYRFESAAVLLYELLKKLMADCFTMLDKISIDITNVEDLIFEQKQKTAVASILSLRRNIINFRRIMQNHKNILKKLLGMESGIVPSENIKEYYKELIDYSKTIWEILDNQKEIIDVLNDTNESLMNYRLNDIMKTLTIFSVIVFPLTLLAAIFGMNTINGMPFINSINGFWMVIIIMLFGSLGMLIFFKKKKWL</sequence>
<organism evidence="9 10">
    <name type="scientific">Candidatus Falkowbacteria bacterium CG1_02_37_44</name>
    <dbReference type="NCBI Taxonomy" id="1805146"/>
    <lineage>
        <taxon>Bacteria</taxon>
        <taxon>Candidatus Falkowiibacteriota</taxon>
    </lineage>
</organism>
<evidence type="ECO:0008006" key="11">
    <source>
        <dbReference type="Google" id="ProtNLM"/>
    </source>
</evidence>
<dbReference type="GO" id="GO:0015087">
    <property type="term" value="F:cobalt ion transmembrane transporter activity"/>
    <property type="evidence" value="ECO:0007669"/>
    <property type="project" value="TreeGrafter"/>
</dbReference>
<dbReference type="PANTHER" id="PTHR46494">
    <property type="entry name" value="CORA FAMILY METAL ION TRANSPORTER (EUROFUNG)"/>
    <property type="match status" value="1"/>
</dbReference>
<reference evidence="9 10" key="1">
    <citation type="journal article" date="2016" name="Environ. Microbiol.">
        <title>Genomic resolution of a cold subsurface aquifer community provides metabolic insights for novel microbes adapted to high CO concentrations.</title>
        <authorList>
            <person name="Probst A.J."/>
            <person name="Castelle C.J."/>
            <person name="Singh A."/>
            <person name="Brown C.T."/>
            <person name="Anantharaman K."/>
            <person name="Sharon I."/>
            <person name="Hug L.A."/>
            <person name="Burstein D."/>
            <person name="Emerson J.B."/>
            <person name="Thomas B.C."/>
            <person name="Banfield J.F."/>
        </authorList>
    </citation>
    <scope>NUCLEOTIDE SEQUENCE [LARGE SCALE GENOMIC DNA]</scope>
    <source>
        <strain evidence="9">CG1_02_37_44</strain>
    </source>
</reference>
<evidence type="ECO:0000256" key="4">
    <source>
        <dbReference type="ARBA" id="ARBA00022475"/>
    </source>
</evidence>
<proteinExistence type="inferred from homology"/>
<dbReference type="InterPro" id="IPR045863">
    <property type="entry name" value="CorA_TM1_TM2"/>
</dbReference>
<comment type="similarity">
    <text evidence="2">Belongs to the CorA metal ion transporter (MIT) (TC 1.A.35) family.</text>
</comment>
<dbReference type="AlphaFoldDB" id="A0A1J4TD98"/>
<keyword evidence="5 8" id="KW-0812">Transmembrane</keyword>
<evidence type="ECO:0000256" key="6">
    <source>
        <dbReference type="ARBA" id="ARBA00022989"/>
    </source>
</evidence>
<keyword evidence="4" id="KW-1003">Cell membrane</keyword>
<evidence type="ECO:0000256" key="3">
    <source>
        <dbReference type="ARBA" id="ARBA00022448"/>
    </source>
</evidence>
<evidence type="ECO:0000313" key="9">
    <source>
        <dbReference type="EMBL" id="OIO08454.1"/>
    </source>
</evidence>
<dbReference type="InterPro" id="IPR002523">
    <property type="entry name" value="MgTranspt_CorA/ZnTranspt_ZntB"/>
</dbReference>
<dbReference type="Gene3D" id="1.20.58.340">
    <property type="entry name" value="Magnesium transport protein CorA, transmembrane region"/>
    <property type="match status" value="2"/>
</dbReference>
<dbReference type="GO" id="GO:0000287">
    <property type="term" value="F:magnesium ion binding"/>
    <property type="evidence" value="ECO:0007669"/>
    <property type="project" value="TreeGrafter"/>
</dbReference>
<name>A0A1J4TD98_9BACT</name>
<feature type="transmembrane region" description="Helical" evidence="8">
    <location>
        <begin position="299"/>
        <end position="317"/>
    </location>
</feature>
<evidence type="ECO:0000256" key="5">
    <source>
        <dbReference type="ARBA" id="ARBA00022692"/>
    </source>
</evidence>
<dbReference type="Pfam" id="PF01544">
    <property type="entry name" value="CorA"/>
    <property type="match status" value="1"/>
</dbReference>
<dbReference type="CDD" id="cd12822">
    <property type="entry name" value="TmCorA-like"/>
    <property type="match status" value="1"/>
</dbReference>
<dbReference type="Gene3D" id="3.30.460.20">
    <property type="entry name" value="CorA soluble domain-like"/>
    <property type="match status" value="1"/>
</dbReference>
<evidence type="ECO:0000313" key="10">
    <source>
        <dbReference type="Proteomes" id="UP000183192"/>
    </source>
</evidence>
<comment type="caution">
    <text evidence="9">The sequence shown here is derived from an EMBL/GenBank/DDBJ whole genome shotgun (WGS) entry which is preliminary data.</text>
</comment>
<evidence type="ECO:0000256" key="7">
    <source>
        <dbReference type="ARBA" id="ARBA00023136"/>
    </source>
</evidence>
<dbReference type="EMBL" id="MNUU01000012">
    <property type="protein sequence ID" value="OIO08454.1"/>
    <property type="molecule type" value="Genomic_DNA"/>
</dbReference>
<dbReference type="GO" id="GO:0005886">
    <property type="term" value="C:plasma membrane"/>
    <property type="evidence" value="ECO:0007669"/>
    <property type="project" value="UniProtKB-SubCell"/>
</dbReference>
<dbReference type="SUPFAM" id="SSF144083">
    <property type="entry name" value="Magnesium transport protein CorA, transmembrane region"/>
    <property type="match status" value="1"/>
</dbReference>
<dbReference type="SUPFAM" id="SSF143865">
    <property type="entry name" value="CorA soluble domain-like"/>
    <property type="match status" value="1"/>
</dbReference>
<evidence type="ECO:0000256" key="2">
    <source>
        <dbReference type="ARBA" id="ARBA00009765"/>
    </source>
</evidence>
<keyword evidence="3" id="KW-0813">Transport</keyword>
<accession>A0A1J4TD98</accession>
<protein>
    <recommendedName>
        <fullName evidence="11">Magnesium transport protein CorA</fullName>
    </recommendedName>
</protein>
<dbReference type="Proteomes" id="UP000183192">
    <property type="component" value="Unassembled WGS sequence"/>
</dbReference>
<dbReference type="PANTHER" id="PTHR46494:SF1">
    <property type="entry name" value="CORA FAMILY METAL ION TRANSPORTER (EUROFUNG)"/>
    <property type="match status" value="1"/>
</dbReference>